<evidence type="ECO:0000313" key="3">
    <source>
        <dbReference type="EMBL" id="KAD7477685.1"/>
    </source>
</evidence>
<gene>
    <name evidence="3" type="ORF">E3N88_00821</name>
</gene>
<keyword evidence="1" id="KW-0678">Repressor</keyword>
<dbReference type="SUPFAM" id="SSF52768">
    <property type="entry name" value="Arginase/deacetylase"/>
    <property type="match status" value="1"/>
</dbReference>
<sequence length="303" mass="33865">MSDHHQHPSLQLPSPSSATSGHINVFWDDGMLDHHTGDGVFDSGIDPGFLDVLEKHPENADRIRNMVSILKRGPISPYISWHSPTPATISDLLSFHTQVAWLREPTGAVAKASLHRAIVTAYGPEPGGEMPLEPRASLFSPKCVEAQQLTGHLGVKHCFDAGRESGTEEARLAERWLSVQGRKVTLFRVRRGRENASSQCSSTRRYGAEVTHVILPGKARKAFNKRCRKVKEVGDLMTGEPATEAPMNSGRNYNGPKVAKFLVGKTDRYRIYKEEKRLNFIRKQRIVTQFEKGTVSDYKNKEI</sequence>
<keyword evidence="2" id="KW-0156">Chromatin regulator</keyword>
<dbReference type="AlphaFoldDB" id="A0A5N6PZ90"/>
<reference evidence="3 4" key="1">
    <citation type="submission" date="2019-05" db="EMBL/GenBank/DDBJ databases">
        <title>Mikania micrantha, genome provides insights into the molecular mechanism of rapid growth.</title>
        <authorList>
            <person name="Liu B."/>
        </authorList>
    </citation>
    <scope>NUCLEOTIDE SEQUENCE [LARGE SCALE GENOMIC DNA]</scope>
    <source>
        <strain evidence="3">NLD-2019</strain>
        <tissue evidence="3">Leaf</tissue>
    </source>
</reference>
<accession>A0A5N6PZ90</accession>
<keyword evidence="4" id="KW-1185">Reference proteome</keyword>
<dbReference type="Gene3D" id="3.40.800.20">
    <property type="entry name" value="Histone deacetylase domain"/>
    <property type="match status" value="1"/>
</dbReference>
<name>A0A5N6PZ90_9ASTR</name>
<dbReference type="EMBL" id="SZYD01000001">
    <property type="protein sequence ID" value="KAD7477685.1"/>
    <property type="molecule type" value="Genomic_DNA"/>
</dbReference>
<dbReference type="GO" id="GO:0006325">
    <property type="term" value="P:chromatin organization"/>
    <property type="evidence" value="ECO:0007669"/>
    <property type="project" value="UniProtKB-KW"/>
</dbReference>
<proteinExistence type="predicted"/>
<evidence type="ECO:0000256" key="1">
    <source>
        <dbReference type="ARBA" id="ARBA00022491"/>
    </source>
</evidence>
<evidence type="ECO:0000256" key="2">
    <source>
        <dbReference type="ARBA" id="ARBA00022853"/>
    </source>
</evidence>
<comment type="caution">
    <text evidence="3">The sequence shown here is derived from an EMBL/GenBank/DDBJ whole genome shotgun (WGS) entry which is preliminary data.</text>
</comment>
<dbReference type="InterPro" id="IPR023696">
    <property type="entry name" value="Ureohydrolase_dom_sf"/>
</dbReference>
<protein>
    <recommendedName>
        <fullName evidence="5">Histone deacetylase</fullName>
    </recommendedName>
</protein>
<dbReference type="InterPro" id="IPR037138">
    <property type="entry name" value="His_deacetylse_dom_sf"/>
</dbReference>
<dbReference type="Proteomes" id="UP000326396">
    <property type="component" value="Linkage Group LG1"/>
</dbReference>
<evidence type="ECO:0000313" key="4">
    <source>
        <dbReference type="Proteomes" id="UP000326396"/>
    </source>
</evidence>
<evidence type="ECO:0008006" key="5">
    <source>
        <dbReference type="Google" id="ProtNLM"/>
    </source>
</evidence>
<organism evidence="3 4">
    <name type="scientific">Mikania micrantha</name>
    <name type="common">bitter vine</name>
    <dbReference type="NCBI Taxonomy" id="192012"/>
    <lineage>
        <taxon>Eukaryota</taxon>
        <taxon>Viridiplantae</taxon>
        <taxon>Streptophyta</taxon>
        <taxon>Embryophyta</taxon>
        <taxon>Tracheophyta</taxon>
        <taxon>Spermatophyta</taxon>
        <taxon>Magnoliopsida</taxon>
        <taxon>eudicotyledons</taxon>
        <taxon>Gunneridae</taxon>
        <taxon>Pentapetalae</taxon>
        <taxon>asterids</taxon>
        <taxon>campanulids</taxon>
        <taxon>Asterales</taxon>
        <taxon>Asteraceae</taxon>
        <taxon>Asteroideae</taxon>
        <taxon>Heliantheae alliance</taxon>
        <taxon>Eupatorieae</taxon>
        <taxon>Mikania</taxon>
    </lineage>
</organism>
<dbReference type="OrthoDB" id="1708372at2759"/>